<dbReference type="AlphaFoldDB" id="A0A927II35"/>
<dbReference type="EMBL" id="JACYFT010000001">
    <property type="protein sequence ID" value="MBD8049204.1"/>
    <property type="molecule type" value="Genomic_DNA"/>
</dbReference>
<name>A0A927II35_9BURK</name>
<gene>
    <name evidence="1" type="ORF">IC609_01510</name>
</gene>
<evidence type="ECO:0000313" key="1">
    <source>
        <dbReference type="EMBL" id="MBD8049204.1"/>
    </source>
</evidence>
<comment type="caution">
    <text evidence="1">The sequence shown here is derived from an EMBL/GenBank/DDBJ whole genome shotgun (WGS) entry which is preliminary data.</text>
</comment>
<organism evidence="1 2">
    <name type="scientific">Limnohabitans radicicola</name>
    <dbReference type="NCBI Taxonomy" id="2771427"/>
    <lineage>
        <taxon>Bacteria</taxon>
        <taxon>Pseudomonadati</taxon>
        <taxon>Pseudomonadota</taxon>
        <taxon>Betaproteobacteria</taxon>
        <taxon>Burkholderiales</taxon>
        <taxon>Comamonadaceae</taxon>
        <taxon>Limnohabitans</taxon>
    </lineage>
</organism>
<protein>
    <submittedName>
        <fullName evidence="1">Uncharacterized protein</fullName>
    </submittedName>
</protein>
<reference evidence="1" key="1">
    <citation type="submission" date="2020-09" db="EMBL/GenBank/DDBJ databases">
        <title>Genome seq and assembly of Limnohabitants sp.</title>
        <authorList>
            <person name="Chhetri G."/>
        </authorList>
    </citation>
    <scope>NUCLEOTIDE SEQUENCE</scope>
    <source>
        <strain evidence="1">JUR4</strain>
    </source>
</reference>
<sequence>MISTELECHDFHHPNRLKTLLIAATFWVSSLAQAQTHPTQATEGDPSSAAPWQFKLTASNYDTHGQISAQDINLRGMREDTTWWLAHYRRASEFEQSRAGWEQNWGFGWGQLTSSLQVASHGFAGGALSARLGDEALYGLIGWGRTNLRDYYNLNFDPNDAVTLGVGGKLQGSANYTLFTVKDDRLHTGQQISHAVLRLPLQASTRLTLDYAYKRGRSSAQDPLLHGNALAIGLDHHDVFLRVTADNKVNFSNYNQTRVAVGLRF</sequence>
<accession>A0A927II35</accession>
<dbReference type="Proteomes" id="UP000647424">
    <property type="component" value="Unassembled WGS sequence"/>
</dbReference>
<evidence type="ECO:0000313" key="2">
    <source>
        <dbReference type="Proteomes" id="UP000647424"/>
    </source>
</evidence>
<proteinExistence type="predicted"/>
<keyword evidence="2" id="KW-1185">Reference proteome</keyword>